<dbReference type="GO" id="GO:0004197">
    <property type="term" value="F:cysteine-type endopeptidase activity"/>
    <property type="evidence" value="ECO:0007669"/>
    <property type="project" value="InterPro"/>
</dbReference>
<keyword evidence="3" id="KW-1185">Reference proteome</keyword>
<feature type="domain" description="Peptidase C14 caspase" evidence="1">
    <location>
        <begin position="2"/>
        <end position="187"/>
    </location>
</feature>
<dbReference type="RefSeq" id="WP_141918456.1">
    <property type="nucleotide sequence ID" value="NZ_BAAAYS010000004.1"/>
</dbReference>
<dbReference type="InterPro" id="IPR011600">
    <property type="entry name" value="Pept_C14_caspase"/>
</dbReference>
<comment type="caution">
    <text evidence="2">The sequence shown here is derived from an EMBL/GenBank/DDBJ whole genome shotgun (WGS) entry which is preliminary data.</text>
</comment>
<evidence type="ECO:0000313" key="3">
    <source>
        <dbReference type="Proteomes" id="UP000318331"/>
    </source>
</evidence>
<dbReference type="Pfam" id="PF00656">
    <property type="entry name" value="Peptidase_C14"/>
    <property type="match status" value="1"/>
</dbReference>
<protein>
    <submittedName>
        <fullName evidence="2">Caspase domain-containing protein</fullName>
    </submittedName>
</protein>
<reference evidence="2 3" key="1">
    <citation type="submission" date="2019-06" db="EMBL/GenBank/DDBJ databases">
        <title>Sequencing the genomes of 1000 actinobacteria strains.</title>
        <authorList>
            <person name="Klenk H.-P."/>
        </authorList>
    </citation>
    <scope>NUCLEOTIDE SEQUENCE [LARGE SCALE GENOMIC DNA]</scope>
    <source>
        <strain evidence="2 3">DSM 18031</strain>
    </source>
</reference>
<dbReference type="Proteomes" id="UP000318331">
    <property type="component" value="Unassembled WGS sequence"/>
</dbReference>
<dbReference type="Gene3D" id="3.40.50.1460">
    <property type="match status" value="1"/>
</dbReference>
<proteinExistence type="predicted"/>
<dbReference type="InterPro" id="IPR029030">
    <property type="entry name" value="Caspase-like_dom_sf"/>
</dbReference>
<dbReference type="SUPFAM" id="SSF52129">
    <property type="entry name" value="Caspase-like"/>
    <property type="match status" value="1"/>
</dbReference>
<name>A0A543HSK7_9MICO</name>
<sequence length="319" mass="34758">MKRALLVGIDYYQDVGPLFGCVNDASSLHPLLARNEDDSPNLECRLLAARDANGPVTRDQLLGGLDELLASGPAFALFYFAGHGSPRNGDVTLVTSDATEQTPGVAFAEVLAKISQCAPHTEILVILDCCFSGGAGTIESLNNGLANLRKGLTVLTASRDDQPSAEAGGRGMFSTYLEGALEAGAADVLGHVNVSGLYAYLSESFGAWEQRPTFKANIDRLHDIRKCEPRVPLPTLRKLTEWFPNPEDDYSLDPSYEPTAEPEDLAHEDIFAGLQKYRACRLVEPVDEDHLYYAAMNSKGCRLTALGKHYWHMVKEGRI</sequence>
<dbReference type="GO" id="GO:0006508">
    <property type="term" value="P:proteolysis"/>
    <property type="evidence" value="ECO:0007669"/>
    <property type="project" value="InterPro"/>
</dbReference>
<dbReference type="EMBL" id="VFPN01000003">
    <property type="protein sequence ID" value="TQM61323.1"/>
    <property type="molecule type" value="Genomic_DNA"/>
</dbReference>
<accession>A0A543HSK7</accession>
<dbReference type="AlphaFoldDB" id="A0A543HSK7"/>
<evidence type="ECO:0000259" key="1">
    <source>
        <dbReference type="Pfam" id="PF00656"/>
    </source>
</evidence>
<organism evidence="2 3">
    <name type="scientific">Klugiella xanthotipulae</name>
    <dbReference type="NCBI Taxonomy" id="244735"/>
    <lineage>
        <taxon>Bacteria</taxon>
        <taxon>Bacillati</taxon>
        <taxon>Actinomycetota</taxon>
        <taxon>Actinomycetes</taxon>
        <taxon>Micrococcales</taxon>
        <taxon>Microbacteriaceae</taxon>
        <taxon>Klugiella</taxon>
    </lineage>
</organism>
<evidence type="ECO:0000313" key="2">
    <source>
        <dbReference type="EMBL" id="TQM61323.1"/>
    </source>
</evidence>
<dbReference type="OrthoDB" id="8447555at2"/>
<gene>
    <name evidence="2" type="ORF">FB466_2272</name>
</gene>